<name>A0A9N9QUB1_9NEOP</name>
<dbReference type="GO" id="GO:0034198">
    <property type="term" value="P:cellular response to amino acid starvation"/>
    <property type="evidence" value="ECO:0007669"/>
    <property type="project" value="TreeGrafter"/>
</dbReference>
<organism evidence="2 3">
    <name type="scientific">Diatraea saccharalis</name>
    <name type="common">sugarcane borer</name>
    <dbReference type="NCBI Taxonomy" id="40085"/>
    <lineage>
        <taxon>Eukaryota</taxon>
        <taxon>Metazoa</taxon>
        <taxon>Ecdysozoa</taxon>
        <taxon>Arthropoda</taxon>
        <taxon>Hexapoda</taxon>
        <taxon>Insecta</taxon>
        <taxon>Pterygota</taxon>
        <taxon>Neoptera</taxon>
        <taxon>Endopterygota</taxon>
        <taxon>Lepidoptera</taxon>
        <taxon>Glossata</taxon>
        <taxon>Ditrysia</taxon>
        <taxon>Pyraloidea</taxon>
        <taxon>Crambidae</taxon>
        <taxon>Crambinae</taxon>
        <taxon>Diatraea</taxon>
    </lineage>
</organism>
<gene>
    <name evidence="2" type="ORF">DIATSA_LOCUS1622</name>
</gene>
<dbReference type="Proteomes" id="UP001153714">
    <property type="component" value="Chromosome 11"/>
</dbReference>
<reference evidence="2" key="1">
    <citation type="submission" date="2021-12" db="EMBL/GenBank/DDBJ databases">
        <authorList>
            <person name="King R."/>
        </authorList>
    </citation>
    <scope>NUCLEOTIDE SEQUENCE</scope>
</reference>
<sequence>MSGSTSGRVQTACTVALLETAACASRGGVTRDDVACLLAGLQNPLEVVRDAALRALLRIVDGLPSVLEDPECALEVTERLLVATFDVSEDNKKLAEELWNTLPLAQQWSREPEVWELVVRDVQHPAEPLQRAAALALAHLTRRDPRPDAPARAASTLHQMYCDKLPLIPAKLDQFGHVVEAAVDEWTCRRGAGVGLCALAPCLRAEHVPDAITFFVERGLADRHEAVRAEMLNAAMAIVDIHGKVHVTP</sequence>
<dbReference type="SUPFAM" id="SSF48371">
    <property type="entry name" value="ARM repeat"/>
    <property type="match status" value="1"/>
</dbReference>
<dbReference type="InterPro" id="IPR016024">
    <property type="entry name" value="ARM-type_fold"/>
</dbReference>
<evidence type="ECO:0000313" key="2">
    <source>
        <dbReference type="EMBL" id="CAG9783454.1"/>
    </source>
</evidence>
<dbReference type="PANTHER" id="PTHR23346:SF7">
    <property type="entry name" value="STALLED RIBOSOME SENSOR GCN1"/>
    <property type="match status" value="1"/>
</dbReference>
<accession>A0A9N9QUB1</accession>
<dbReference type="GO" id="GO:0019887">
    <property type="term" value="F:protein kinase regulator activity"/>
    <property type="evidence" value="ECO:0007669"/>
    <property type="project" value="TreeGrafter"/>
</dbReference>
<reference evidence="2" key="2">
    <citation type="submission" date="2022-10" db="EMBL/GenBank/DDBJ databases">
        <authorList>
            <consortium name="ENA_rothamsted_submissions"/>
            <consortium name="culmorum"/>
            <person name="King R."/>
        </authorList>
    </citation>
    <scope>NUCLEOTIDE SEQUENCE</scope>
</reference>
<dbReference type="GO" id="GO:0006417">
    <property type="term" value="P:regulation of translation"/>
    <property type="evidence" value="ECO:0007669"/>
    <property type="project" value="TreeGrafter"/>
</dbReference>
<dbReference type="Gene3D" id="1.25.10.10">
    <property type="entry name" value="Leucine-rich Repeat Variant"/>
    <property type="match status" value="1"/>
</dbReference>
<dbReference type="PANTHER" id="PTHR23346">
    <property type="entry name" value="TRANSLATIONAL ACTIVATOR GCN1-RELATED"/>
    <property type="match status" value="1"/>
</dbReference>
<evidence type="ECO:0000256" key="1">
    <source>
        <dbReference type="ARBA" id="ARBA00022737"/>
    </source>
</evidence>
<dbReference type="InterPro" id="IPR011989">
    <property type="entry name" value="ARM-like"/>
</dbReference>
<dbReference type="AlphaFoldDB" id="A0A9N9QUB1"/>
<evidence type="ECO:0000313" key="3">
    <source>
        <dbReference type="Proteomes" id="UP001153714"/>
    </source>
</evidence>
<dbReference type="EMBL" id="OU893342">
    <property type="protein sequence ID" value="CAG9783454.1"/>
    <property type="molecule type" value="Genomic_DNA"/>
</dbReference>
<keyword evidence="1" id="KW-0677">Repeat</keyword>
<keyword evidence="3" id="KW-1185">Reference proteome</keyword>
<dbReference type="OrthoDB" id="5148094at2759"/>
<protein>
    <submittedName>
        <fullName evidence="2">Uncharacterized protein</fullName>
    </submittedName>
</protein>
<dbReference type="GO" id="GO:0005829">
    <property type="term" value="C:cytosol"/>
    <property type="evidence" value="ECO:0007669"/>
    <property type="project" value="TreeGrafter"/>
</dbReference>
<proteinExistence type="predicted"/>